<organism evidence="3 4">
    <name type="scientific">Lichtheimia corymbifera JMRC:FSU:9682</name>
    <dbReference type="NCBI Taxonomy" id="1263082"/>
    <lineage>
        <taxon>Eukaryota</taxon>
        <taxon>Fungi</taxon>
        <taxon>Fungi incertae sedis</taxon>
        <taxon>Mucoromycota</taxon>
        <taxon>Mucoromycotina</taxon>
        <taxon>Mucoromycetes</taxon>
        <taxon>Mucorales</taxon>
        <taxon>Lichtheimiaceae</taxon>
        <taxon>Lichtheimia</taxon>
    </lineage>
</organism>
<proteinExistence type="predicted"/>
<protein>
    <submittedName>
        <fullName evidence="3">Uncharacterized protein</fullName>
    </submittedName>
</protein>
<evidence type="ECO:0000313" key="4">
    <source>
        <dbReference type="Proteomes" id="UP000027586"/>
    </source>
</evidence>
<dbReference type="VEuPathDB" id="FungiDB:LCOR_12100.1"/>
<gene>
    <name evidence="2" type="ORF">LCOR_11387.1</name>
    <name evidence="3" type="ORF">LCOR_12100.1</name>
</gene>
<keyword evidence="1" id="KW-0812">Transmembrane</keyword>
<reference evidence="3 4" key="1">
    <citation type="submission" date="2013-08" db="EMBL/GenBank/DDBJ databases">
        <title>Gene expansion shapes genome architecture in the human pathogen Lichtheimia corymbifera: an evolutionary genomics analysis in the ancient terrestrial Mucorales (Mucoromycotina).</title>
        <authorList>
            <person name="Schwartze V.U."/>
            <person name="Winter S."/>
            <person name="Shelest E."/>
            <person name="Marcet-Houben M."/>
            <person name="Horn F."/>
            <person name="Wehner S."/>
            <person name="Hoffmann K."/>
            <person name="Riege K."/>
            <person name="Sammeth M."/>
            <person name="Nowrousian M."/>
            <person name="Valiante V."/>
            <person name="Linde J."/>
            <person name="Jacobsen I.D."/>
            <person name="Marz M."/>
            <person name="Brakhage A.A."/>
            <person name="Gabaldon T."/>
            <person name="Bocker S."/>
            <person name="Voigt K."/>
        </authorList>
    </citation>
    <scope>NUCLEOTIDE SEQUENCE [LARGE SCALE GENOMIC DNA]</scope>
    <source>
        <strain evidence="3">FSU 9682</strain>
        <strain evidence="4">JMRC:FSU:9682</strain>
    </source>
</reference>
<dbReference type="AlphaFoldDB" id="A0A068SHG1"/>
<feature type="transmembrane region" description="Helical" evidence="1">
    <location>
        <begin position="91"/>
        <end position="113"/>
    </location>
</feature>
<evidence type="ECO:0000313" key="2">
    <source>
        <dbReference type="EMBL" id="CDH60605.1"/>
    </source>
</evidence>
<evidence type="ECO:0000256" key="1">
    <source>
        <dbReference type="SAM" id="Phobius"/>
    </source>
</evidence>
<dbReference type="EMBL" id="CBTN010000172">
    <property type="protein sequence ID" value="CDH61322.1"/>
    <property type="molecule type" value="Genomic_DNA"/>
</dbReference>
<name>A0A068SHG1_9FUNG</name>
<sequence length="251" mass="28761">MKTVQIGFINNRFDEQYTFELQGYVRVVYACGLSMQDFRMAMHQINNAIAHHRRPGNKATCLSALWIAWALIALAVYALTETLKRHHHDDLTLPVILLAPFLMVASAVSLYWHCRVIRVRFERAVLHACNTINATENTRGIHYRFGKRNNLGRHHYDGMSLSSSYVILIEIDDHRFTDQQGNACFSKLQYHSKDFISIPLQIDEPRAAHFSGSPSDHAKNNELEKTLFVPANSKHSLTLSFTDEKRALISH</sequence>
<dbReference type="EMBL" id="CBTN010000099">
    <property type="protein sequence ID" value="CDH60605.1"/>
    <property type="molecule type" value="Genomic_DNA"/>
</dbReference>
<keyword evidence="4" id="KW-1185">Reference proteome</keyword>
<keyword evidence="1" id="KW-1133">Transmembrane helix</keyword>
<dbReference type="VEuPathDB" id="FungiDB:LCOR_11387.1"/>
<comment type="caution">
    <text evidence="3">The sequence shown here is derived from an EMBL/GenBank/DDBJ whole genome shotgun (WGS) entry which is preliminary data.</text>
</comment>
<evidence type="ECO:0000313" key="3">
    <source>
        <dbReference type="EMBL" id="CDH61322.1"/>
    </source>
</evidence>
<accession>A0A068SHG1</accession>
<dbReference type="OrthoDB" id="2414043at2759"/>
<feature type="transmembrane region" description="Helical" evidence="1">
    <location>
        <begin position="59"/>
        <end position="79"/>
    </location>
</feature>
<dbReference type="Proteomes" id="UP000027586">
    <property type="component" value="Unassembled WGS sequence"/>
</dbReference>
<keyword evidence="1" id="KW-0472">Membrane</keyword>